<evidence type="ECO:0000313" key="9">
    <source>
        <dbReference type="Proteomes" id="UP000230553"/>
    </source>
</evidence>
<dbReference type="NCBIfam" id="TIGR00247">
    <property type="entry name" value="endolytic transglycosylase MltG"/>
    <property type="match status" value="1"/>
</dbReference>
<evidence type="ECO:0000313" key="8">
    <source>
        <dbReference type="EMBL" id="PIZ44764.1"/>
    </source>
</evidence>
<feature type="site" description="Important for catalytic activity" evidence="7">
    <location>
        <position position="220"/>
    </location>
</feature>
<comment type="similarity">
    <text evidence="7">Belongs to the transglycosylase MltG family.</text>
</comment>
<keyword evidence="1 7" id="KW-1003">Cell membrane</keyword>
<keyword evidence="6 7" id="KW-0961">Cell wall biogenesis/degradation</keyword>
<dbReference type="HAMAP" id="MF_02065">
    <property type="entry name" value="MltG"/>
    <property type="match status" value="1"/>
</dbReference>
<evidence type="ECO:0000256" key="6">
    <source>
        <dbReference type="ARBA" id="ARBA00023316"/>
    </source>
</evidence>
<evidence type="ECO:0000256" key="1">
    <source>
        <dbReference type="ARBA" id="ARBA00022475"/>
    </source>
</evidence>
<evidence type="ECO:0000256" key="3">
    <source>
        <dbReference type="ARBA" id="ARBA00022989"/>
    </source>
</evidence>
<evidence type="ECO:0000256" key="2">
    <source>
        <dbReference type="ARBA" id="ARBA00022692"/>
    </source>
</evidence>
<keyword evidence="4 7" id="KW-0472">Membrane</keyword>
<name>A0A2M7TFS3_9BACT</name>
<dbReference type="Proteomes" id="UP000230553">
    <property type="component" value="Unassembled WGS sequence"/>
</dbReference>
<comment type="catalytic activity">
    <reaction evidence="7">
        <text>a peptidoglycan chain = a peptidoglycan chain with N-acetyl-1,6-anhydromuramyl-[peptide] at the reducing end + a peptidoglycan chain with N-acetylglucosamine at the non-reducing end.</text>
        <dbReference type="EC" id="4.2.2.29"/>
    </reaction>
</comment>
<organism evidence="8 9">
    <name type="scientific">Candidatus Wolfebacteria bacterium CG_4_10_14_0_2_um_filter_39_18</name>
    <dbReference type="NCBI Taxonomy" id="1975061"/>
    <lineage>
        <taxon>Bacteria</taxon>
        <taxon>Candidatus Wolfeibacteriota</taxon>
    </lineage>
</organism>
<dbReference type="GO" id="GO:0009252">
    <property type="term" value="P:peptidoglycan biosynthetic process"/>
    <property type="evidence" value="ECO:0007669"/>
    <property type="project" value="UniProtKB-UniRule"/>
</dbReference>
<keyword evidence="2 7" id="KW-0812">Transmembrane</keyword>
<dbReference type="AlphaFoldDB" id="A0A2M7TFS3"/>
<dbReference type="GO" id="GO:0071555">
    <property type="term" value="P:cell wall organization"/>
    <property type="evidence" value="ECO:0007669"/>
    <property type="project" value="UniProtKB-KW"/>
</dbReference>
<dbReference type="Pfam" id="PF02618">
    <property type="entry name" value="YceG"/>
    <property type="match status" value="1"/>
</dbReference>
<accession>A0A2M7TFS3</accession>
<evidence type="ECO:0000256" key="4">
    <source>
        <dbReference type="ARBA" id="ARBA00023136"/>
    </source>
</evidence>
<dbReference type="PANTHER" id="PTHR30518">
    <property type="entry name" value="ENDOLYTIC MUREIN TRANSGLYCOSYLASE"/>
    <property type="match status" value="1"/>
</dbReference>
<comment type="function">
    <text evidence="7">Functions as a peptidoglycan terminase that cleaves nascent peptidoglycan strands endolytically to terminate their elongation.</text>
</comment>
<dbReference type="GO" id="GO:0008932">
    <property type="term" value="F:lytic endotransglycosylase activity"/>
    <property type="evidence" value="ECO:0007669"/>
    <property type="project" value="UniProtKB-UniRule"/>
</dbReference>
<dbReference type="EMBL" id="PFNM01000037">
    <property type="protein sequence ID" value="PIZ44764.1"/>
    <property type="molecule type" value="Genomic_DNA"/>
</dbReference>
<dbReference type="GO" id="GO:0005886">
    <property type="term" value="C:plasma membrane"/>
    <property type="evidence" value="ECO:0007669"/>
    <property type="project" value="UniProtKB-UniRule"/>
</dbReference>
<evidence type="ECO:0000256" key="5">
    <source>
        <dbReference type="ARBA" id="ARBA00023239"/>
    </source>
</evidence>
<proteinExistence type="inferred from homology"/>
<dbReference type="PANTHER" id="PTHR30518:SF2">
    <property type="entry name" value="ENDOLYTIC MUREIN TRANSGLYCOSYLASE"/>
    <property type="match status" value="1"/>
</dbReference>
<dbReference type="Gene3D" id="3.30.1490.480">
    <property type="entry name" value="Endolytic murein transglycosylase"/>
    <property type="match status" value="1"/>
</dbReference>
<reference evidence="9" key="1">
    <citation type="submission" date="2017-09" db="EMBL/GenBank/DDBJ databases">
        <title>Depth-based differentiation of microbial function through sediment-hosted aquifers and enrichment of novel symbionts in the deep terrestrial subsurface.</title>
        <authorList>
            <person name="Probst A.J."/>
            <person name="Ladd B."/>
            <person name="Jarett J.K."/>
            <person name="Geller-Mcgrath D.E."/>
            <person name="Sieber C.M.K."/>
            <person name="Emerson J.B."/>
            <person name="Anantharaman K."/>
            <person name="Thomas B.C."/>
            <person name="Malmstrom R."/>
            <person name="Stieglmeier M."/>
            <person name="Klingl A."/>
            <person name="Woyke T."/>
            <person name="Ryan C.M."/>
            <person name="Banfield J.F."/>
        </authorList>
    </citation>
    <scope>NUCLEOTIDE SEQUENCE [LARGE SCALE GENOMIC DNA]</scope>
</reference>
<comment type="caution">
    <text evidence="8">The sequence shown here is derived from an EMBL/GenBank/DDBJ whole genome shotgun (WGS) entry which is preliminary data.</text>
</comment>
<evidence type="ECO:0000256" key="7">
    <source>
        <dbReference type="HAMAP-Rule" id="MF_02065"/>
    </source>
</evidence>
<dbReference type="InterPro" id="IPR003770">
    <property type="entry name" value="MLTG-like"/>
</dbReference>
<sequence length="339" mass="37658">MNKNRLILSVFFILAALALGWALFQGEESVNLSQPKEVEISKGMSFDEVSSELKARDIISSKTVFKIYGALSGSFDKIKPGRYFLSKDIEISRLMKILVDGPEEISIIIPSGLTLAEIDDKLSAAAVIKPGELINFNVDNLRKDYSWLPAETNGAVGGPLEGFLMPDTYKFFSGADVDLVARIFLDNFYKNVISAGGLLFFAKQGNVLKIINLASIIEKEVPDSSERCLVAGILNKRLSVGMPLQVDAVLVYVNCRGRFLNCPKLNKEDYKKDSAYNVYTRQGLPPGPISNPSLDAIRAALSPVKSDYWYYLSDPKTKETIFSETLDEHNENRAKYLNM</sequence>
<gene>
    <name evidence="7" type="primary">mltG</name>
    <name evidence="8" type="ORF">COY31_01935</name>
</gene>
<keyword evidence="3 7" id="KW-1133">Transmembrane helix</keyword>
<dbReference type="EC" id="4.2.2.29" evidence="7"/>
<keyword evidence="5 7" id="KW-0456">Lyase</keyword>
<protein>
    <recommendedName>
        <fullName evidence="7">Endolytic murein transglycosylase</fullName>
        <ecNumber evidence="7">4.2.2.29</ecNumber>
    </recommendedName>
    <alternativeName>
        <fullName evidence="7">Peptidoglycan lytic transglycosylase</fullName>
    </alternativeName>
    <alternativeName>
        <fullName evidence="7">Peptidoglycan polymerization terminase</fullName>
    </alternativeName>
</protein>